<dbReference type="FunFam" id="3.40.1490.10:FF:000002">
    <property type="entry name" value="Peptidyl-tRNA hydrolase 2, mitochondrial"/>
    <property type="match status" value="1"/>
</dbReference>
<dbReference type="Gene3D" id="1.10.510.10">
    <property type="entry name" value="Transferase(Phosphotransferase) domain 1"/>
    <property type="match status" value="1"/>
</dbReference>
<evidence type="ECO:0000256" key="8">
    <source>
        <dbReference type="ARBA" id="ARBA00047899"/>
    </source>
</evidence>
<gene>
    <name evidence="14" type="ORF">Y1Q_0013270</name>
</gene>
<evidence type="ECO:0000256" key="9">
    <source>
        <dbReference type="ARBA" id="ARBA00048679"/>
    </source>
</evidence>
<dbReference type="InterPro" id="IPR011009">
    <property type="entry name" value="Kinase-like_dom_sf"/>
</dbReference>
<dbReference type="GO" id="GO:0004045">
    <property type="term" value="F:peptidyl-tRNA hydrolase activity"/>
    <property type="evidence" value="ECO:0007669"/>
    <property type="project" value="UniProtKB-EC"/>
</dbReference>
<evidence type="ECO:0000256" key="5">
    <source>
        <dbReference type="ARBA" id="ARBA00022801"/>
    </source>
</evidence>
<dbReference type="GO" id="GO:0004674">
    <property type="term" value="F:protein serine/threonine kinase activity"/>
    <property type="evidence" value="ECO:0007669"/>
    <property type="project" value="UniProtKB-KW"/>
</dbReference>
<dbReference type="Pfam" id="PF07714">
    <property type="entry name" value="PK_Tyr_Ser-Thr"/>
    <property type="match status" value="1"/>
</dbReference>
<evidence type="ECO:0000256" key="6">
    <source>
        <dbReference type="ARBA" id="ARBA00022840"/>
    </source>
</evidence>
<dbReference type="InterPro" id="IPR000719">
    <property type="entry name" value="Prot_kinase_dom"/>
</dbReference>
<evidence type="ECO:0000256" key="1">
    <source>
        <dbReference type="ARBA" id="ARBA00022527"/>
    </source>
</evidence>
<comment type="catalytic activity">
    <reaction evidence="8">
        <text>L-threonyl-[protein] + ATP = O-phospho-L-threonyl-[protein] + ADP + H(+)</text>
        <dbReference type="Rhea" id="RHEA:46608"/>
        <dbReference type="Rhea" id="RHEA-COMP:11060"/>
        <dbReference type="Rhea" id="RHEA-COMP:11605"/>
        <dbReference type="ChEBI" id="CHEBI:15378"/>
        <dbReference type="ChEBI" id="CHEBI:30013"/>
        <dbReference type="ChEBI" id="CHEBI:30616"/>
        <dbReference type="ChEBI" id="CHEBI:61977"/>
        <dbReference type="ChEBI" id="CHEBI:456216"/>
        <dbReference type="EC" id="2.7.11.1"/>
    </reaction>
</comment>
<dbReference type="SMART" id="SM00220">
    <property type="entry name" value="S_TKc"/>
    <property type="match status" value="1"/>
</dbReference>
<evidence type="ECO:0000256" key="7">
    <source>
        <dbReference type="ARBA" id="ARBA00038050"/>
    </source>
</evidence>
<dbReference type="PROSITE" id="PS00108">
    <property type="entry name" value="PROTEIN_KINASE_ST"/>
    <property type="match status" value="1"/>
</dbReference>
<dbReference type="GO" id="GO:0005524">
    <property type="term" value="F:ATP binding"/>
    <property type="evidence" value="ECO:0007669"/>
    <property type="project" value="UniProtKB-UniRule"/>
</dbReference>
<dbReference type="PANTHER" id="PTHR47634:SF23">
    <property type="entry name" value="LOC100144966 PROTEIN"/>
    <property type="match status" value="1"/>
</dbReference>
<dbReference type="SUPFAM" id="SSF102462">
    <property type="entry name" value="Peptidyl-tRNA hydrolase II"/>
    <property type="match status" value="1"/>
</dbReference>
<feature type="binding site" evidence="11">
    <location>
        <position position="53"/>
    </location>
    <ligand>
        <name>ATP</name>
        <dbReference type="ChEBI" id="CHEBI:30616"/>
    </ligand>
</feature>
<comment type="catalytic activity">
    <reaction evidence="10">
        <text>an N-acyl-L-alpha-aminoacyl-tRNA + H2O = an N-acyl-L-amino acid + a tRNA + H(+)</text>
        <dbReference type="Rhea" id="RHEA:54448"/>
        <dbReference type="Rhea" id="RHEA-COMP:10123"/>
        <dbReference type="Rhea" id="RHEA-COMP:13883"/>
        <dbReference type="ChEBI" id="CHEBI:15377"/>
        <dbReference type="ChEBI" id="CHEBI:15378"/>
        <dbReference type="ChEBI" id="CHEBI:59874"/>
        <dbReference type="ChEBI" id="CHEBI:78442"/>
        <dbReference type="ChEBI" id="CHEBI:138191"/>
        <dbReference type="EC" id="3.1.1.29"/>
    </reaction>
</comment>
<name>A0A151MP32_ALLMI</name>
<proteinExistence type="inferred from homology"/>
<evidence type="ECO:0000313" key="15">
    <source>
        <dbReference type="Proteomes" id="UP000050525"/>
    </source>
</evidence>
<keyword evidence="1 12" id="KW-0723">Serine/threonine-protein kinase</keyword>
<keyword evidence="3 11" id="KW-0547">Nucleotide-binding</keyword>
<comment type="caution">
    <text evidence="14">The sequence shown here is derived from an EMBL/GenBank/DDBJ whole genome shotgun (WGS) entry which is preliminary data.</text>
</comment>
<evidence type="ECO:0000256" key="10">
    <source>
        <dbReference type="ARBA" id="ARBA00048707"/>
    </source>
</evidence>
<dbReference type="FunFam" id="1.10.510.10:FF:000275">
    <property type="entry name" value="SRSF protein kinase 2 isoform X3"/>
    <property type="match status" value="1"/>
</dbReference>
<evidence type="ECO:0000256" key="3">
    <source>
        <dbReference type="ARBA" id="ARBA00022741"/>
    </source>
</evidence>
<comment type="catalytic activity">
    <reaction evidence="9">
        <text>L-seryl-[protein] + ATP = O-phospho-L-seryl-[protein] + ADP + H(+)</text>
        <dbReference type="Rhea" id="RHEA:17989"/>
        <dbReference type="Rhea" id="RHEA-COMP:9863"/>
        <dbReference type="Rhea" id="RHEA-COMP:11604"/>
        <dbReference type="ChEBI" id="CHEBI:15378"/>
        <dbReference type="ChEBI" id="CHEBI:29999"/>
        <dbReference type="ChEBI" id="CHEBI:30616"/>
        <dbReference type="ChEBI" id="CHEBI:83421"/>
        <dbReference type="ChEBI" id="CHEBI:456216"/>
        <dbReference type="EC" id="2.7.11.1"/>
    </reaction>
</comment>
<reference evidence="14 15" key="1">
    <citation type="journal article" date="2012" name="Genome Biol.">
        <title>Sequencing three crocodilian genomes to illuminate the evolution of archosaurs and amniotes.</title>
        <authorList>
            <person name="St John J.A."/>
            <person name="Braun E.L."/>
            <person name="Isberg S.R."/>
            <person name="Miles L.G."/>
            <person name="Chong A.Y."/>
            <person name="Gongora J."/>
            <person name="Dalzell P."/>
            <person name="Moran C."/>
            <person name="Bed'hom B."/>
            <person name="Abzhanov A."/>
            <person name="Burgess S.C."/>
            <person name="Cooksey A.M."/>
            <person name="Castoe T.A."/>
            <person name="Crawford N.G."/>
            <person name="Densmore L.D."/>
            <person name="Drew J.C."/>
            <person name="Edwards S.V."/>
            <person name="Faircloth B.C."/>
            <person name="Fujita M.K."/>
            <person name="Greenwold M.J."/>
            <person name="Hoffmann F.G."/>
            <person name="Howard J.M."/>
            <person name="Iguchi T."/>
            <person name="Janes D.E."/>
            <person name="Khan S.Y."/>
            <person name="Kohno S."/>
            <person name="de Koning A.J."/>
            <person name="Lance S.L."/>
            <person name="McCarthy F.M."/>
            <person name="McCormack J.E."/>
            <person name="Merchant M.E."/>
            <person name="Peterson D.G."/>
            <person name="Pollock D.D."/>
            <person name="Pourmand N."/>
            <person name="Raney B.J."/>
            <person name="Roessler K.A."/>
            <person name="Sanford J.R."/>
            <person name="Sawyer R.H."/>
            <person name="Schmidt C.J."/>
            <person name="Triplett E.W."/>
            <person name="Tuberville T.D."/>
            <person name="Venegas-Anaya M."/>
            <person name="Howard J.T."/>
            <person name="Jarvis E.D."/>
            <person name="Guillette L.J.Jr."/>
            <person name="Glenn T.C."/>
            <person name="Green R.E."/>
            <person name="Ray D.A."/>
        </authorList>
    </citation>
    <scope>NUCLEOTIDE SEQUENCE [LARGE SCALE GENOMIC DNA]</scope>
    <source>
        <strain evidence="14">KSC_2009_1</strain>
    </source>
</reference>
<dbReference type="InterPro" id="IPR002833">
    <property type="entry name" value="PTH2"/>
</dbReference>
<keyword evidence="15" id="KW-1185">Reference proteome</keyword>
<organism evidence="14 15">
    <name type="scientific">Alligator mississippiensis</name>
    <name type="common">American alligator</name>
    <dbReference type="NCBI Taxonomy" id="8496"/>
    <lineage>
        <taxon>Eukaryota</taxon>
        <taxon>Metazoa</taxon>
        <taxon>Chordata</taxon>
        <taxon>Craniata</taxon>
        <taxon>Vertebrata</taxon>
        <taxon>Euteleostomi</taxon>
        <taxon>Archelosauria</taxon>
        <taxon>Archosauria</taxon>
        <taxon>Crocodylia</taxon>
        <taxon>Alligatoridae</taxon>
        <taxon>Alligatorinae</taxon>
        <taxon>Alligator</taxon>
    </lineage>
</organism>
<dbReference type="EMBL" id="AKHW03005572">
    <property type="protein sequence ID" value="KYO26305.1"/>
    <property type="molecule type" value="Genomic_DNA"/>
</dbReference>
<evidence type="ECO:0000259" key="13">
    <source>
        <dbReference type="PROSITE" id="PS50011"/>
    </source>
</evidence>
<evidence type="ECO:0000256" key="12">
    <source>
        <dbReference type="RuleBase" id="RU000304"/>
    </source>
</evidence>
<keyword evidence="2" id="KW-0808">Transferase</keyword>
<protein>
    <submittedName>
        <fullName evidence="14">SRSF protein kinase 3-like</fullName>
    </submittedName>
</protein>
<dbReference type="GO" id="GO:0005634">
    <property type="term" value="C:nucleus"/>
    <property type="evidence" value="ECO:0007669"/>
    <property type="project" value="TreeGrafter"/>
</dbReference>
<comment type="similarity">
    <text evidence="12">Belongs to the protein kinase superfamily.</text>
</comment>
<keyword evidence="5" id="KW-0378">Hydrolase</keyword>
<evidence type="ECO:0000256" key="2">
    <source>
        <dbReference type="ARBA" id="ARBA00022679"/>
    </source>
</evidence>
<sequence length="358" mass="38968">MEQAAEDEGGHHPAQQGDVLHGRYQVLQRLGSGYFATVWLCQDRAEKRHVAVKVPKGGEAFADAAQDEISLLRCVNSMKKKDRAGENIVHLLDDFKMIGVNGFHVCSVFELLGPSLRCLMRIHGAQGLPLPFVKKALLQVLAGLHFLHKHCRIIHADIKPENILLHVSEASLQSFLCDADAWNQSPGVGPLRSGDDLVRQLDPCDIMKLGVKIADLGSACWTYKPVCKEIQTQPYRALEVLLGLDYSTPADIWSTGCLTAAQAGHAAVGLYRLAEQQPAGREALQCWDECGAKKVVVQGTNAAHLMDLQALALSLELPTYLVRDAGRTQVPAGSCTVLAIMGEEETVNKVTGTLQLLN</sequence>
<dbReference type="STRING" id="8496.A0A151MP32"/>
<feature type="domain" description="Protein kinase" evidence="13">
    <location>
        <begin position="24"/>
        <end position="358"/>
    </location>
</feature>
<evidence type="ECO:0000313" key="14">
    <source>
        <dbReference type="EMBL" id="KYO26305.1"/>
    </source>
</evidence>
<keyword evidence="4" id="KW-0418">Kinase</keyword>
<dbReference type="InterPro" id="IPR008271">
    <property type="entry name" value="Ser/Thr_kinase_AS"/>
</dbReference>
<dbReference type="Gene3D" id="3.40.1490.10">
    <property type="entry name" value="Bit1"/>
    <property type="match status" value="1"/>
</dbReference>
<dbReference type="Gene3D" id="3.30.200.20">
    <property type="entry name" value="Phosphorylase Kinase, domain 1"/>
    <property type="match status" value="1"/>
</dbReference>
<dbReference type="SUPFAM" id="SSF56112">
    <property type="entry name" value="Protein kinase-like (PK-like)"/>
    <property type="match status" value="1"/>
</dbReference>
<dbReference type="GO" id="GO:0000245">
    <property type="term" value="P:spliceosomal complex assembly"/>
    <property type="evidence" value="ECO:0007669"/>
    <property type="project" value="TreeGrafter"/>
</dbReference>
<dbReference type="InterPro" id="IPR017441">
    <property type="entry name" value="Protein_kinase_ATP_BS"/>
</dbReference>
<dbReference type="GO" id="GO:0050684">
    <property type="term" value="P:regulation of mRNA processing"/>
    <property type="evidence" value="ECO:0007669"/>
    <property type="project" value="TreeGrafter"/>
</dbReference>
<dbReference type="Proteomes" id="UP000050525">
    <property type="component" value="Unassembled WGS sequence"/>
</dbReference>
<dbReference type="PANTHER" id="PTHR47634">
    <property type="entry name" value="PROTEIN KINASE DOMAIN-CONTAINING PROTEIN-RELATED"/>
    <property type="match status" value="1"/>
</dbReference>
<dbReference type="Pfam" id="PF01981">
    <property type="entry name" value="PTH2"/>
    <property type="match status" value="1"/>
</dbReference>
<dbReference type="PROSITE" id="PS00107">
    <property type="entry name" value="PROTEIN_KINASE_ATP"/>
    <property type="match status" value="1"/>
</dbReference>
<keyword evidence="6 11" id="KW-0067">ATP-binding</keyword>
<evidence type="ECO:0000256" key="4">
    <source>
        <dbReference type="ARBA" id="ARBA00022777"/>
    </source>
</evidence>
<dbReference type="InterPro" id="IPR051334">
    <property type="entry name" value="SRPK"/>
</dbReference>
<accession>A0A151MP32</accession>
<evidence type="ECO:0000256" key="11">
    <source>
        <dbReference type="PROSITE-ProRule" id="PRU10141"/>
    </source>
</evidence>
<dbReference type="GO" id="GO:0035556">
    <property type="term" value="P:intracellular signal transduction"/>
    <property type="evidence" value="ECO:0007669"/>
    <property type="project" value="TreeGrafter"/>
</dbReference>
<dbReference type="InterPro" id="IPR023476">
    <property type="entry name" value="Pep_tRNA_hydro_II_dom_sf"/>
</dbReference>
<comment type="similarity">
    <text evidence="7">Belongs to the PTH2 family.</text>
</comment>
<dbReference type="InterPro" id="IPR001245">
    <property type="entry name" value="Ser-Thr/Tyr_kinase_cat_dom"/>
</dbReference>
<dbReference type="AlphaFoldDB" id="A0A151MP32"/>
<dbReference type="GO" id="GO:0005737">
    <property type="term" value="C:cytoplasm"/>
    <property type="evidence" value="ECO:0007669"/>
    <property type="project" value="TreeGrafter"/>
</dbReference>
<dbReference type="PROSITE" id="PS50011">
    <property type="entry name" value="PROTEIN_KINASE_DOM"/>
    <property type="match status" value="1"/>
</dbReference>